<protein>
    <recommendedName>
        <fullName evidence="4">Periplasmic heavy metal sensor</fullName>
    </recommendedName>
</protein>
<keyword evidence="1" id="KW-0732">Signal</keyword>
<dbReference type="AlphaFoldDB" id="A0A9D9IPK4"/>
<dbReference type="Proteomes" id="UP000823598">
    <property type="component" value="Unassembled WGS sequence"/>
</dbReference>
<feature type="signal peptide" evidence="1">
    <location>
        <begin position="1"/>
        <end position="20"/>
    </location>
</feature>
<evidence type="ECO:0000313" key="3">
    <source>
        <dbReference type="Proteomes" id="UP000823598"/>
    </source>
</evidence>
<sequence length="154" mass="18246">MHKKITFYALILMTILPVAAFGKESDKTQRIQWMKEVRNYKYEFFTHEMELTEEQQQAFFPEYEAMEKAIFTVNKEARELERKISASTTPVSDTEYEAAATAMAKVRQEEGEIEMEYFAKFEKILTKKQLFLLKRAENKFTQSILSHHKRAGRE</sequence>
<name>A0A9D9IPK4_9BACT</name>
<proteinExistence type="predicted"/>
<dbReference type="EMBL" id="JADIMC010000019">
    <property type="protein sequence ID" value="MBO8475614.1"/>
    <property type="molecule type" value="Genomic_DNA"/>
</dbReference>
<reference evidence="2" key="1">
    <citation type="submission" date="2020-10" db="EMBL/GenBank/DDBJ databases">
        <authorList>
            <person name="Gilroy R."/>
        </authorList>
    </citation>
    <scope>NUCLEOTIDE SEQUENCE</scope>
    <source>
        <strain evidence="2">6919</strain>
    </source>
</reference>
<comment type="caution">
    <text evidence="2">The sequence shown here is derived from an EMBL/GenBank/DDBJ whole genome shotgun (WGS) entry which is preliminary data.</text>
</comment>
<gene>
    <name evidence="2" type="ORF">IAB88_01315</name>
</gene>
<organism evidence="2 3">
    <name type="scientific">Candidatus Limisoma faecipullorum</name>
    <dbReference type="NCBI Taxonomy" id="2840854"/>
    <lineage>
        <taxon>Bacteria</taxon>
        <taxon>Pseudomonadati</taxon>
        <taxon>Bacteroidota</taxon>
        <taxon>Bacteroidia</taxon>
        <taxon>Bacteroidales</taxon>
        <taxon>Candidatus Limisoma</taxon>
    </lineage>
</organism>
<evidence type="ECO:0000313" key="2">
    <source>
        <dbReference type="EMBL" id="MBO8475614.1"/>
    </source>
</evidence>
<evidence type="ECO:0000256" key="1">
    <source>
        <dbReference type="SAM" id="SignalP"/>
    </source>
</evidence>
<reference evidence="2" key="2">
    <citation type="journal article" date="2021" name="PeerJ">
        <title>Extensive microbial diversity within the chicken gut microbiome revealed by metagenomics and culture.</title>
        <authorList>
            <person name="Gilroy R."/>
            <person name="Ravi A."/>
            <person name="Getino M."/>
            <person name="Pursley I."/>
            <person name="Horton D.L."/>
            <person name="Alikhan N.F."/>
            <person name="Baker D."/>
            <person name="Gharbi K."/>
            <person name="Hall N."/>
            <person name="Watson M."/>
            <person name="Adriaenssens E.M."/>
            <person name="Foster-Nyarko E."/>
            <person name="Jarju S."/>
            <person name="Secka A."/>
            <person name="Antonio M."/>
            <person name="Oren A."/>
            <person name="Chaudhuri R.R."/>
            <person name="La Ragione R."/>
            <person name="Hildebrand F."/>
            <person name="Pallen M.J."/>
        </authorList>
    </citation>
    <scope>NUCLEOTIDE SEQUENCE</scope>
    <source>
        <strain evidence="2">6919</strain>
    </source>
</reference>
<feature type="chain" id="PRO_5038592710" description="Periplasmic heavy metal sensor" evidence="1">
    <location>
        <begin position="21"/>
        <end position="154"/>
    </location>
</feature>
<evidence type="ECO:0008006" key="4">
    <source>
        <dbReference type="Google" id="ProtNLM"/>
    </source>
</evidence>
<dbReference type="Gene3D" id="1.20.120.1490">
    <property type="match status" value="1"/>
</dbReference>
<accession>A0A9D9IPK4</accession>